<dbReference type="NCBIfam" id="TIGR01985">
    <property type="entry name" value="phasin_2"/>
    <property type="match status" value="1"/>
</dbReference>
<organism evidence="3 4">
    <name type="scientific">Prosthecodimorpha hirschii</name>
    <dbReference type="NCBI Taxonomy" id="665126"/>
    <lineage>
        <taxon>Bacteria</taxon>
        <taxon>Pseudomonadati</taxon>
        <taxon>Pseudomonadota</taxon>
        <taxon>Alphaproteobacteria</taxon>
        <taxon>Hyphomicrobiales</taxon>
        <taxon>Ancalomicrobiaceae</taxon>
        <taxon>Prosthecodimorpha</taxon>
    </lineage>
</organism>
<gene>
    <name evidence="3" type="ORF">ABB55_20845</name>
</gene>
<dbReference type="EMBL" id="LJYW01000001">
    <property type="protein sequence ID" value="KPL54357.1"/>
    <property type="molecule type" value="Genomic_DNA"/>
</dbReference>
<evidence type="ECO:0000259" key="2">
    <source>
        <dbReference type="Pfam" id="PF09361"/>
    </source>
</evidence>
<reference evidence="3 4" key="2">
    <citation type="submission" date="2015-10" db="EMBL/GenBank/DDBJ databases">
        <title>Draft Genome Sequence of Prosthecomicrobium hirschii ATCC 27832.</title>
        <authorList>
            <person name="Daniel J."/>
            <person name="Givan S.A."/>
            <person name="Brun Y.V."/>
            <person name="Brown P.J."/>
        </authorList>
    </citation>
    <scope>NUCLEOTIDE SEQUENCE [LARGE SCALE GENOMIC DNA]</scope>
    <source>
        <strain evidence="3 4">16</strain>
    </source>
</reference>
<reference evidence="3 4" key="1">
    <citation type="submission" date="2015-09" db="EMBL/GenBank/DDBJ databases">
        <authorList>
            <person name="Jackson K.R."/>
            <person name="Lunt B.L."/>
            <person name="Fisher J.N.B."/>
            <person name="Gardner A.V."/>
            <person name="Bailey M.E."/>
            <person name="Deus L.M."/>
            <person name="Earl A.S."/>
            <person name="Gibby P.D."/>
            <person name="Hartmann K.A."/>
            <person name="Liu J.E."/>
            <person name="Manci A.M."/>
            <person name="Nielsen D.A."/>
            <person name="Solomon M.B."/>
            <person name="Breakwell D.P."/>
            <person name="Burnett S.H."/>
            <person name="Grose J.H."/>
        </authorList>
    </citation>
    <scope>NUCLEOTIDE SEQUENCE [LARGE SCALE GENOMIC DNA]</scope>
    <source>
        <strain evidence="3 4">16</strain>
    </source>
</reference>
<name>A0A0P6VNF2_9HYPH</name>
<evidence type="ECO:0000313" key="4">
    <source>
        <dbReference type="Proteomes" id="UP000048984"/>
    </source>
</evidence>
<dbReference type="Pfam" id="PF09361">
    <property type="entry name" value="Phasin_2"/>
    <property type="match status" value="1"/>
</dbReference>
<protein>
    <recommendedName>
        <fullName evidence="2">Phasin domain-containing protein</fullName>
    </recommendedName>
</protein>
<dbReference type="STRING" id="665126.ABB55_20845"/>
<accession>A0A0P6VNF2</accession>
<sequence>MTDIESKPTAKKTAPKSASTDKVVPFELPKIEMPKFEMPKFEMPKVDFAKMPQVEVPQALRDVAEKTVAQVKANYEKMKVAAEETTDLIEDTFETARAGAVEYNLKTLDALKANTDAAFAFAKDLAGAKTFAEAIELQTAFVRHQFESVTAQAKDLQSLATKVATETAQPVKDAVSKTFKAA</sequence>
<dbReference type="RefSeq" id="WP_054360525.1">
    <property type="nucleotide sequence ID" value="NZ_JAPCYQ010000001.1"/>
</dbReference>
<dbReference type="InterPro" id="IPR010234">
    <property type="entry name" value="Phasin_subfam-2"/>
</dbReference>
<evidence type="ECO:0000256" key="1">
    <source>
        <dbReference type="SAM" id="MobiDB-lite"/>
    </source>
</evidence>
<dbReference type="AlphaFoldDB" id="A0A0P6VNF2"/>
<comment type="caution">
    <text evidence="3">The sequence shown here is derived from an EMBL/GenBank/DDBJ whole genome shotgun (WGS) entry which is preliminary data.</text>
</comment>
<feature type="region of interest" description="Disordered" evidence="1">
    <location>
        <begin position="1"/>
        <end position="21"/>
    </location>
</feature>
<dbReference type="Proteomes" id="UP000048984">
    <property type="component" value="Unassembled WGS sequence"/>
</dbReference>
<evidence type="ECO:0000313" key="3">
    <source>
        <dbReference type="EMBL" id="KPL54357.1"/>
    </source>
</evidence>
<feature type="domain" description="Phasin" evidence="2">
    <location>
        <begin position="76"/>
        <end position="174"/>
    </location>
</feature>
<dbReference type="InterPro" id="IPR018968">
    <property type="entry name" value="Phasin"/>
</dbReference>
<proteinExistence type="predicted"/>
<dbReference type="InterPro" id="IPR010127">
    <property type="entry name" value="Phasin_subfam-1"/>
</dbReference>
<dbReference type="NCBIfam" id="TIGR01841">
    <property type="entry name" value="phasin"/>
    <property type="match status" value="1"/>
</dbReference>
<keyword evidence="4" id="KW-1185">Reference proteome</keyword>